<comment type="similarity">
    <text evidence="1">Belongs to the HIBADH-related family.</text>
</comment>
<dbReference type="PIRSF" id="PIRSF000103">
    <property type="entry name" value="HIBADH"/>
    <property type="match status" value="1"/>
</dbReference>
<dbReference type="PANTHER" id="PTHR43580">
    <property type="entry name" value="OXIDOREDUCTASE GLYR1-RELATED"/>
    <property type="match status" value="1"/>
</dbReference>
<dbReference type="EC" id="1.1.-.-" evidence="6"/>
<evidence type="ECO:0000256" key="3">
    <source>
        <dbReference type="ARBA" id="ARBA00023027"/>
    </source>
</evidence>
<dbReference type="InterPro" id="IPR051265">
    <property type="entry name" value="HIBADH-related_NP60_sf"/>
</dbReference>
<dbReference type="InterPro" id="IPR036291">
    <property type="entry name" value="NAD(P)-bd_dom_sf"/>
</dbReference>
<dbReference type="InterPro" id="IPR013328">
    <property type="entry name" value="6PGD_dom2"/>
</dbReference>
<evidence type="ECO:0000313" key="7">
    <source>
        <dbReference type="Proteomes" id="UP001596122"/>
    </source>
</evidence>
<dbReference type="EMBL" id="JBHSLD010000009">
    <property type="protein sequence ID" value="MFC5381563.1"/>
    <property type="molecule type" value="Genomic_DNA"/>
</dbReference>
<dbReference type="PANTHER" id="PTHR43580:SF2">
    <property type="entry name" value="CYTOKINE-LIKE NUCLEAR FACTOR N-PAC"/>
    <property type="match status" value="1"/>
</dbReference>
<dbReference type="SUPFAM" id="SSF51735">
    <property type="entry name" value="NAD(P)-binding Rossmann-fold domains"/>
    <property type="match status" value="1"/>
</dbReference>
<keyword evidence="3" id="KW-0520">NAD</keyword>
<keyword evidence="7" id="KW-1185">Reference proteome</keyword>
<name>A0ABW0GNN3_9MICO</name>
<dbReference type="Pfam" id="PF14833">
    <property type="entry name" value="NAD_binding_11"/>
    <property type="match status" value="1"/>
</dbReference>
<reference evidence="7" key="1">
    <citation type="journal article" date="2019" name="Int. J. Syst. Evol. Microbiol.">
        <title>The Global Catalogue of Microorganisms (GCM) 10K type strain sequencing project: providing services to taxonomists for standard genome sequencing and annotation.</title>
        <authorList>
            <consortium name="The Broad Institute Genomics Platform"/>
            <consortium name="The Broad Institute Genome Sequencing Center for Infectious Disease"/>
            <person name="Wu L."/>
            <person name="Ma J."/>
        </authorList>
    </citation>
    <scope>NUCLEOTIDE SEQUENCE [LARGE SCALE GENOMIC DNA]</scope>
    <source>
        <strain evidence="7">CCUG 43114</strain>
    </source>
</reference>
<dbReference type="RefSeq" id="WP_340269477.1">
    <property type="nucleotide sequence ID" value="NZ_JBBEOG010000004.1"/>
</dbReference>
<evidence type="ECO:0000256" key="1">
    <source>
        <dbReference type="ARBA" id="ARBA00009080"/>
    </source>
</evidence>
<evidence type="ECO:0000259" key="4">
    <source>
        <dbReference type="Pfam" id="PF03446"/>
    </source>
</evidence>
<sequence>MSTASTASTASVPVAVCGLGRMGSRMAARLAAAGHPTAVWNRSPGPAEQLAGSHDVRVAATPAAAADGADVVLTMLTDGPALLAVLDGPDGVLAGAGSGTVVVDCSTTGREHALEAAQRCRAAGVDMLDSPVSGSTAVAEAGRLGLMVGGDADVLERARPVLDAVAATVVHVGAQGSGASAKVAVNALLHTFSTALAETLVTAEAGGVARDRLLDVLAAGVLANTFLAYKREAFLAPDTAPVAFDLRTATKDLALADAATEEAGLRSSLVRRAHELHTRALADGLGDRDMVAMSTWFASRVRTDAPTPQETAVSATSEGT</sequence>
<dbReference type="Gene3D" id="3.40.50.720">
    <property type="entry name" value="NAD(P)-binding Rossmann-like Domain"/>
    <property type="match status" value="1"/>
</dbReference>
<feature type="domain" description="3-hydroxyisobutyrate dehydrogenase-like NAD-binding" evidence="5">
    <location>
        <begin position="176"/>
        <end position="294"/>
    </location>
</feature>
<organism evidence="6 7">
    <name type="scientific">Aquipuribacter nitratireducens</name>
    <dbReference type="NCBI Taxonomy" id="650104"/>
    <lineage>
        <taxon>Bacteria</taxon>
        <taxon>Bacillati</taxon>
        <taxon>Actinomycetota</taxon>
        <taxon>Actinomycetes</taxon>
        <taxon>Micrococcales</taxon>
        <taxon>Intrasporangiaceae</taxon>
        <taxon>Aquipuribacter</taxon>
    </lineage>
</organism>
<evidence type="ECO:0000256" key="2">
    <source>
        <dbReference type="ARBA" id="ARBA00023002"/>
    </source>
</evidence>
<accession>A0ABW0GNN3</accession>
<dbReference type="InterPro" id="IPR015815">
    <property type="entry name" value="HIBADH-related"/>
</dbReference>
<proteinExistence type="inferred from homology"/>
<dbReference type="InterPro" id="IPR029154">
    <property type="entry name" value="HIBADH-like_NADP-bd"/>
</dbReference>
<dbReference type="InterPro" id="IPR008927">
    <property type="entry name" value="6-PGluconate_DH-like_C_sf"/>
</dbReference>
<evidence type="ECO:0000313" key="6">
    <source>
        <dbReference type="EMBL" id="MFC5381563.1"/>
    </source>
</evidence>
<dbReference type="GO" id="GO:0016491">
    <property type="term" value="F:oxidoreductase activity"/>
    <property type="evidence" value="ECO:0007669"/>
    <property type="project" value="UniProtKB-KW"/>
</dbReference>
<protein>
    <submittedName>
        <fullName evidence="6">NAD(P)-dependent oxidoreductase</fullName>
        <ecNumber evidence="6">1.1.-.-</ecNumber>
    </submittedName>
</protein>
<dbReference type="Proteomes" id="UP001596122">
    <property type="component" value="Unassembled WGS sequence"/>
</dbReference>
<dbReference type="Pfam" id="PF03446">
    <property type="entry name" value="NAD_binding_2"/>
    <property type="match status" value="1"/>
</dbReference>
<dbReference type="SUPFAM" id="SSF48179">
    <property type="entry name" value="6-phosphogluconate dehydrogenase C-terminal domain-like"/>
    <property type="match status" value="1"/>
</dbReference>
<gene>
    <name evidence="6" type="ORF">ACFPJ6_12235</name>
</gene>
<feature type="domain" description="6-phosphogluconate dehydrogenase NADP-binding" evidence="4">
    <location>
        <begin position="14"/>
        <end position="173"/>
    </location>
</feature>
<keyword evidence="2 6" id="KW-0560">Oxidoreductase</keyword>
<evidence type="ECO:0000259" key="5">
    <source>
        <dbReference type="Pfam" id="PF14833"/>
    </source>
</evidence>
<dbReference type="Gene3D" id="1.10.1040.10">
    <property type="entry name" value="N-(1-d-carboxylethyl)-l-norvaline Dehydrogenase, domain 2"/>
    <property type="match status" value="1"/>
</dbReference>
<dbReference type="InterPro" id="IPR006115">
    <property type="entry name" value="6PGDH_NADP-bd"/>
</dbReference>
<comment type="caution">
    <text evidence="6">The sequence shown here is derived from an EMBL/GenBank/DDBJ whole genome shotgun (WGS) entry which is preliminary data.</text>
</comment>